<accession>A0A3R5YVF1</accession>
<feature type="transmembrane region" description="Helical" evidence="1">
    <location>
        <begin position="12"/>
        <end position="33"/>
    </location>
</feature>
<sequence length="221" mass="24825">MDYIDNIELITRLVKSGFFGIVGIFFIGLAIWIKKNEDRWNFKNIGIGLLAGGVALLLIGVSMAVDSLQDGGVIAIDRNDPVWLIMDAIKMLACVLIFVIAGYIMRSKRIKENDMIDMEIVGKIIGYDTVTGRTNIPGYAHPTVGYIDPYSGEPDSYVVNQDINRKKNPIGSEYKLLYSREERKAFEKKSNKVYREMEVCFFGLAVLIFIAGIVKLIMNVL</sequence>
<feature type="transmembrane region" description="Helical" evidence="1">
    <location>
        <begin position="45"/>
        <end position="65"/>
    </location>
</feature>
<keyword evidence="1" id="KW-0472">Membrane</keyword>
<gene>
    <name evidence="2" type="ORF">DWX94_02180</name>
</gene>
<dbReference type="RefSeq" id="WP_022058696.1">
    <property type="nucleotide sequence ID" value="NZ_CABIWG010000005.1"/>
</dbReference>
<dbReference type="EMBL" id="QRVK01000003">
    <property type="protein sequence ID" value="RGS43893.1"/>
    <property type="molecule type" value="Genomic_DNA"/>
</dbReference>
<name>A0A3R5YVF1_9FIRM</name>
<keyword evidence="1" id="KW-1133">Transmembrane helix</keyword>
<organism evidence="2 3">
    <name type="scientific">Coprococcus eutactus</name>
    <dbReference type="NCBI Taxonomy" id="33043"/>
    <lineage>
        <taxon>Bacteria</taxon>
        <taxon>Bacillati</taxon>
        <taxon>Bacillota</taxon>
        <taxon>Clostridia</taxon>
        <taxon>Lachnospirales</taxon>
        <taxon>Lachnospiraceae</taxon>
        <taxon>Coprococcus</taxon>
    </lineage>
</organism>
<reference evidence="2 3" key="1">
    <citation type="submission" date="2018-08" db="EMBL/GenBank/DDBJ databases">
        <title>A genome reference for cultivated species of the human gut microbiota.</title>
        <authorList>
            <person name="Zou Y."/>
            <person name="Xue W."/>
            <person name="Luo G."/>
        </authorList>
    </citation>
    <scope>NUCLEOTIDE SEQUENCE [LARGE SCALE GENOMIC DNA]</scope>
    <source>
        <strain evidence="2 3">AF22-21</strain>
    </source>
</reference>
<dbReference type="Proteomes" id="UP000283295">
    <property type="component" value="Unassembled WGS sequence"/>
</dbReference>
<feature type="transmembrane region" description="Helical" evidence="1">
    <location>
        <begin position="85"/>
        <end position="105"/>
    </location>
</feature>
<evidence type="ECO:0000256" key="1">
    <source>
        <dbReference type="SAM" id="Phobius"/>
    </source>
</evidence>
<protein>
    <submittedName>
        <fullName evidence="2">Uncharacterized protein</fullName>
    </submittedName>
</protein>
<comment type="caution">
    <text evidence="2">The sequence shown here is derived from an EMBL/GenBank/DDBJ whole genome shotgun (WGS) entry which is preliminary data.</text>
</comment>
<proteinExistence type="predicted"/>
<dbReference type="OrthoDB" id="9958850at2"/>
<dbReference type="AlphaFoldDB" id="A0A3R5YVF1"/>
<evidence type="ECO:0000313" key="3">
    <source>
        <dbReference type="Proteomes" id="UP000283295"/>
    </source>
</evidence>
<keyword evidence="1" id="KW-0812">Transmembrane</keyword>
<evidence type="ECO:0000313" key="2">
    <source>
        <dbReference type="EMBL" id="RGS43893.1"/>
    </source>
</evidence>
<feature type="transmembrane region" description="Helical" evidence="1">
    <location>
        <begin position="199"/>
        <end position="218"/>
    </location>
</feature>